<evidence type="ECO:0000259" key="6">
    <source>
        <dbReference type="Pfam" id="PF03328"/>
    </source>
</evidence>
<evidence type="ECO:0000313" key="8">
    <source>
        <dbReference type="Proteomes" id="UP000285232"/>
    </source>
</evidence>
<organism evidence="7 8">
    <name type="scientific">Aurantiacibacter aquimixticola</name>
    <dbReference type="NCBI Taxonomy" id="1958945"/>
    <lineage>
        <taxon>Bacteria</taxon>
        <taxon>Pseudomonadati</taxon>
        <taxon>Pseudomonadota</taxon>
        <taxon>Alphaproteobacteria</taxon>
        <taxon>Sphingomonadales</taxon>
        <taxon>Erythrobacteraceae</taxon>
        <taxon>Aurantiacibacter</taxon>
    </lineage>
</organism>
<evidence type="ECO:0000256" key="5">
    <source>
        <dbReference type="PIRSR" id="PIRSR015582-2"/>
    </source>
</evidence>
<dbReference type="InterPro" id="IPR005000">
    <property type="entry name" value="Aldolase/citrate-lyase_domain"/>
</dbReference>
<comment type="similarity">
    <text evidence="2">Belongs to the HpcH/HpaI aldolase family.</text>
</comment>
<dbReference type="RefSeq" id="WP_120048188.1">
    <property type="nucleotide sequence ID" value="NZ_RAHX01000001.1"/>
</dbReference>
<evidence type="ECO:0000313" key="7">
    <source>
        <dbReference type="EMBL" id="RJY09182.1"/>
    </source>
</evidence>
<keyword evidence="8" id="KW-1185">Reference proteome</keyword>
<evidence type="ECO:0000256" key="2">
    <source>
        <dbReference type="ARBA" id="ARBA00005568"/>
    </source>
</evidence>
<dbReference type="InterPro" id="IPR015813">
    <property type="entry name" value="Pyrv/PenolPyrv_kinase-like_dom"/>
</dbReference>
<feature type="domain" description="HpcH/HpaI aldolase/citrate lyase" evidence="6">
    <location>
        <begin position="4"/>
        <end position="235"/>
    </location>
</feature>
<dbReference type="Pfam" id="PF03328">
    <property type="entry name" value="HpcH_HpaI"/>
    <property type="match status" value="1"/>
</dbReference>
<comment type="caution">
    <text evidence="7">The sequence shown here is derived from an EMBL/GenBank/DDBJ whole genome shotgun (WGS) entry which is preliminary data.</text>
</comment>
<dbReference type="PANTHER" id="PTHR32308">
    <property type="entry name" value="LYASE BETA SUBUNIT, PUTATIVE (AFU_ORTHOLOGUE AFUA_4G13030)-RELATED"/>
    <property type="match status" value="1"/>
</dbReference>
<evidence type="ECO:0000256" key="1">
    <source>
        <dbReference type="ARBA" id="ARBA00001946"/>
    </source>
</evidence>
<dbReference type="GO" id="GO:0000287">
    <property type="term" value="F:magnesium ion binding"/>
    <property type="evidence" value="ECO:0007669"/>
    <property type="project" value="TreeGrafter"/>
</dbReference>
<sequence length="294" mass="31642">MPIRSWLFVPGDSERKMAKAPDCGADIVILDLEDAVAPGRKEEARALTRQWLCAREEPTKDAPDYWVRINPLDTGYWHYDVEAALIGKAAGLVVPKAAGPEHLKRLVGVLYELEPRNGIAPGSTKLLPLVSETAQAANAIAAYGLPGNELPRLTGLTWGAEDLSAAIGATRKHDERGRWTDLMRMVRAQTLLAAHAAEVAAIDTLHADFRDEDGLRAAATGAFADGFSGMLAIHPAQVPIINDAFSPSEEQLAEARAIVELFSANPGVGALQLDGRMVDQPHLVQAKKLLAQAR</sequence>
<keyword evidence="3 5" id="KW-0479">Metal-binding</keyword>
<comment type="cofactor">
    <cofactor evidence="1">
        <name>Mg(2+)</name>
        <dbReference type="ChEBI" id="CHEBI:18420"/>
    </cofactor>
</comment>
<dbReference type="OrthoDB" id="9800547at2"/>
<feature type="binding site" evidence="5">
    <location>
        <position position="162"/>
    </location>
    <ligand>
        <name>Mg(2+)</name>
        <dbReference type="ChEBI" id="CHEBI:18420"/>
    </ligand>
</feature>
<dbReference type="InterPro" id="IPR040442">
    <property type="entry name" value="Pyrv_kinase-like_dom_sf"/>
</dbReference>
<name>A0A419RTR9_9SPHN</name>
<dbReference type="PIRSF" id="PIRSF015582">
    <property type="entry name" value="Cit_lyase_B"/>
    <property type="match status" value="1"/>
</dbReference>
<dbReference type="Gene3D" id="3.20.20.60">
    <property type="entry name" value="Phosphoenolpyruvate-binding domains"/>
    <property type="match status" value="1"/>
</dbReference>
<keyword evidence="7" id="KW-0456">Lyase</keyword>
<evidence type="ECO:0000256" key="3">
    <source>
        <dbReference type="ARBA" id="ARBA00022723"/>
    </source>
</evidence>
<reference evidence="7 8" key="1">
    <citation type="journal article" date="2017" name="Int. J. Syst. Evol. Microbiol.">
        <title>Erythrobacter aquimixticola sp. nov., isolated from the junction between the ocean and a freshwater spring.</title>
        <authorList>
            <person name="Park S."/>
            <person name="Jung Y.T."/>
            <person name="Choi S.J."/>
            <person name="Yoon J.H."/>
        </authorList>
    </citation>
    <scope>NUCLEOTIDE SEQUENCE [LARGE SCALE GENOMIC DNA]</scope>
    <source>
        <strain evidence="7 8">JSSK-14</strain>
    </source>
</reference>
<dbReference type="EMBL" id="RAHX01000001">
    <property type="protein sequence ID" value="RJY09182.1"/>
    <property type="molecule type" value="Genomic_DNA"/>
</dbReference>
<dbReference type="InterPro" id="IPR011206">
    <property type="entry name" value="Citrate_lyase_beta/mcl1/mcl2"/>
</dbReference>
<dbReference type="SUPFAM" id="SSF51621">
    <property type="entry name" value="Phosphoenolpyruvate/pyruvate domain"/>
    <property type="match status" value="1"/>
</dbReference>
<dbReference type="PANTHER" id="PTHR32308:SF0">
    <property type="entry name" value="HPCH_HPAI ALDOLASE_CITRATE LYASE DOMAIN-CONTAINING PROTEIN"/>
    <property type="match status" value="1"/>
</dbReference>
<dbReference type="Proteomes" id="UP000285232">
    <property type="component" value="Unassembled WGS sequence"/>
</dbReference>
<dbReference type="AlphaFoldDB" id="A0A419RTR9"/>
<gene>
    <name evidence="7" type="ORF">D6201_07250</name>
</gene>
<proteinExistence type="inferred from homology"/>
<dbReference type="GO" id="GO:0006107">
    <property type="term" value="P:oxaloacetate metabolic process"/>
    <property type="evidence" value="ECO:0007669"/>
    <property type="project" value="TreeGrafter"/>
</dbReference>
<keyword evidence="4 5" id="KW-0460">Magnesium</keyword>
<evidence type="ECO:0000256" key="4">
    <source>
        <dbReference type="ARBA" id="ARBA00022842"/>
    </source>
</evidence>
<accession>A0A419RTR9</accession>
<dbReference type="GO" id="GO:0016829">
    <property type="term" value="F:lyase activity"/>
    <property type="evidence" value="ECO:0007669"/>
    <property type="project" value="UniProtKB-KW"/>
</dbReference>
<protein>
    <submittedName>
        <fullName evidence="7">CoA ester lyase</fullName>
    </submittedName>
</protein>